<gene>
    <name evidence="2" type="ORF">MARSALSMR5_02238</name>
</gene>
<sequence length="83" mass="8869">MHTLMIILGGFALLAVAIIVARTTGRTFKSVLPLYIVAWFLCAAVNMGVGILHAGYSFMAELPIFLFVFGVPALTAAISARKL</sequence>
<reference evidence="2 3" key="1">
    <citation type="submission" date="2017-04" db="EMBL/GenBank/DDBJ databases">
        <title>Genome Sequence of Marinobacter salarius strain SMR5 Isolated from a culture of the Diatom Skeletonema marinoi.</title>
        <authorList>
            <person name="Topel M."/>
            <person name="Pinder M.I.M."/>
            <person name="Johansson O.N."/>
            <person name="Kourtchenko O."/>
            <person name="Godhe A."/>
            <person name="Clarke A.K."/>
        </authorList>
    </citation>
    <scope>NUCLEOTIDE SEQUENCE [LARGE SCALE GENOMIC DNA]</scope>
    <source>
        <strain evidence="2 3">SMR5</strain>
    </source>
</reference>
<keyword evidence="1" id="KW-0812">Transmembrane</keyword>
<dbReference type="AlphaFoldDB" id="A0A1W6KA90"/>
<accession>A0A1W6KA90</accession>
<keyword evidence="1" id="KW-1133">Transmembrane helix</keyword>
<feature type="transmembrane region" description="Helical" evidence="1">
    <location>
        <begin position="6"/>
        <end position="25"/>
    </location>
</feature>
<protein>
    <submittedName>
        <fullName evidence="2">Uncharacterized protein</fullName>
    </submittedName>
</protein>
<feature type="transmembrane region" description="Helical" evidence="1">
    <location>
        <begin position="62"/>
        <end position="80"/>
    </location>
</feature>
<dbReference type="RefSeq" id="WP_085680714.1">
    <property type="nucleotide sequence ID" value="NZ_CP020931.1"/>
</dbReference>
<feature type="transmembrane region" description="Helical" evidence="1">
    <location>
        <begin position="32"/>
        <end position="56"/>
    </location>
</feature>
<dbReference type="Proteomes" id="UP000193100">
    <property type="component" value="Chromosome"/>
</dbReference>
<evidence type="ECO:0000256" key="1">
    <source>
        <dbReference type="SAM" id="Phobius"/>
    </source>
</evidence>
<proteinExistence type="predicted"/>
<organism evidence="2 3">
    <name type="scientific">Marinobacter salarius</name>
    <dbReference type="NCBI Taxonomy" id="1420917"/>
    <lineage>
        <taxon>Bacteria</taxon>
        <taxon>Pseudomonadati</taxon>
        <taxon>Pseudomonadota</taxon>
        <taxon>Gammaproteobacteria</taxon>
        <taxon>Pseudomonadales</taxon>
        <taxon>Marinobacteraceae</taxon>
        <taxon>Marinobacter</taxon>
    </lineage>
</organism>
<name>A0A1W6KA90_9GAMM</name>
<evidence type="ECO:0000313" key="3">
    <source>
        <dbReference type="Proteomes" id="UP000193100"/>
    </source>
</evidence>
<dbReference type="EMBL" id="CP020931">
    <property type="protein sequence ID" value="ARM84311.1"/>
    <property type="molecule type" value="Genomic_DNA"/>
</dbReference>
<dbReference type="GeneID" id="77256183"/>
<evidence type="ECO:0000313" key="2">
    <source>
        <dbReference type="EMBL" id="ARM84311.1"/>
    </source>
</evidence>
<keyword evidence="1" id="KW-0472">Membrane</keyword>